<reference evidence="2 3" key="1">
    <citation type="journal article" date="2021" name="BMC Genomics">
        <title>Datura genome reveals duplications of psychoactive alkaloid biosynthetic genes and high mutation rate following tissue culture.</title>
        <authorList>
            <person name="Rajewski A."/>
            <person name="Carter-House D."/>
            <person name="Stajich J."/>
            <person name="Litt A."/>
        </authorList>
    </citation>
    <scope>NUCLEOTIDE SEQUENCE [LARGE SCALE GENOMIC DNA]</scope>
    <source>
        <strain evidence="2">AR-01</strain>
    </source>
</reference>
<evidence type="ECO:0000313" key="2">
    <source>
        <dbReference type="EMBL" id="MCE3051645.1"/>
    </source>
</evidence>
<sequence length="87" mass="9511">GFLHGLGQLLQQEPSLSSTRTIVEFDKNVAISGGNSSSIEPSHSKNFTDVNLGFGERTISAAGATAVSAILVSPLVGRWWLRRWWWI</sequence>
<keyword evidence="1" id="KW-0812">Transmembrane</keyword>
<keyword evidence="1" id="KW-1133">Transmembrane helix</keyword>
<protein>
    <submittedName>
        <fullName evidence="2">Uncharacterized protein</fullName>
    </submittedName>
</protein>
<feature type="non-terminal residue" evidence="2">
    <location>
        <position position="1"/>
    </location>
</feature>
<keyword evidence="1" id="KW-0472">Membrane</keyword>
<organism evidence="2 3">
    <name type="scientific">Datura stramonium</name>
    <name type="common">Jimsonweed</name>
    <name type="synonym">Common thornapple</name>
    <dbReference type="NCBI Taxonomy" id="4076"/>
    <lineage>
        <taxon>Eukaryota</taxon>
        <taxon>Viridiplantae</taxon>
        <taxon>Streptophyta</taxon>
        <taxon>Embryophyta</taxon>
        <taxon>Tracheophyta</taxon>
        <taxon>Spermatophyta</taxon>
        <taxon>Magnoliopsida</taxon>
        <taxon>eudicotyledons</taxon>
        <taxon>Gunneridae</taxon>
        <taxon>Pentapetalae</taxon>
        <taxon>asterids</taxon>
        <taxon>lamiids</taxon>
        <taxon>Solanales</taxon>
        <taxon>Solanaceae</taxon>
        <taxon>Solanoideae</taxon>
        <taxon>Datureae</taxon>
        <taxon>Datura</taxon>
    </lineage>
</organism>
<comment type="caution">
    <text evidence="2">The sequence shown here is derived from an EMBL/GenBank/DDBJ whole genome shotgun (WGS) entry which is preliminary data.</text>
</comment>
<dbReference type="Proteomes" id="UP000823775">
    <property type="component" value="Unassembled WGS sequence"/>
</dbReference>
<keyword evidence="3" id="KW-1185">Reference proteome</keyword>
<proteinExistence type="predicted"/>
<evidence type="ECO:0000256" key="1">
    <source>
        <dbReference type="SAM" id="Phobius"/>
    </source>
</evidence>
<gene>
    <name evidence="2" type="ORF">HAX54_050406</name>
</gene>
<name>A0ABS8WLD4_DATST</name>
<accession>A0ABS8WLD4</accession>
<feature type="transmembrane region" description="Helical" evidence="1">
    <location>
        <begin position="59"/>
        <end position="81"/>
    </location>
</feature>
<dbReference type="EMBL" id="JACEIK010008797">
    <property type="protein sequence ID" value="MCE3051645.1"/>
    <property type="molecule type" value="Genomic_DNA"/>
</dbReference>
<evidence type="ECO:0000313" key="3">
    <source>
        <dbReference type="Proteomes" id="UP000823775"/>
    </source>
</evidence>